<dbReference type="SMART" id="SM00869">
    <property type="entry name" value="Autotransporter"/>
    <property type="match status" value="1"/>
</dbReference>
<dbReference type="EMBL" id="JAASAN010000005">
    <property type="protein sequence ID" value="NIL27716.1"/>
    <property type="molecule type" value="Genomic_DNA"/>
</dbReference>
<proteinExistence type="predicted"/>
<dbReference type="Gene3D" id="2.160.20.20">
    <property type="match status" value="1"/>
</dbReference>
<dbReference type="CDD" id="cd01344">
    <property type="entry name" value="PL2_Passenger_AT"/>
    <property type="match status" value="1"/>
</dbReference>
<dbReference type="Gene3D" id="2.40.128.130">
    <property type="entry name" value="Autotransporter beta-domain"/>
    <property type="match status" value="1"/>
</dbReference>
<evidence type="ECO:0000259" key="1">
    <source>
        <dbReference type="PROSITE" id="PS51208"/>
    </source>
</evidence>
<dbReference type="PROSITE" id="PS51208">
    <property type="entry name" value="AUTOTRANSPORTER"/>
    <property type="match status" value="1"/>
</dbReference>
<dbReference type="InterPro" id="IPR050909">
    <property type="entry name" value="Bact_Autotransporter_VF"/>
</dbReference>
<accession>A0AA90YAV8</accession>
<feature type="domain" description="Autotransporter" evidence="1">
    <location>
        <begin position="678"/>
        <end position="951"/>
    </location>
</feature>
<dbReference type="AlphaFoldDB" id="A0AA90YAV8"/>
<evidence type="ECO:0000313" key="3">
    <source>
        <dbReference type="Proteomes" id="UP000698240"/>
    </source>
</evidence>
<dbReference type="RefSeq" id="WP_072087202.1">
    <property type="nucleotide sequence ID" value="NZ_CP110790.1"/>
</dbReference>
<dbReference type="InterPro" id="IPR011050">
    <property type="entry name" value="Pectin_lyase_fold/virulence"/>
</dbReference>
<organism evidence="2 3">
    <name type="scientific">Yersinia massiliensis</name>
    <dbReference type="NCBI Taxonomy" id="419257"/>
    <lineage>
        <taxon>Bacteria</taxon>
        <taxon>Pseudomonadati</taxon>
        <taxon>Pseudomonadota</taxon>
        <taxon>Gammaproteobacteria</taxon>
        <taxon>Enterobacterales</taxon>
        <taxon>Yersiniaceae</taxon>
        <taxon>Yersinia</taxon>
    </lineage>
</organism>
<reference evidence="2" key="1">
    <citation type="submission" date="2020-03" db="EMBL/GenBank/DDBJ databases">
        <authorList>
            <person name="Kislichkina A."/>
            <person name="Dentovskaya S."/>
            <person name="Shaikhutdinov R."/>
            <person name="Ivanov S."/>
            <person name="Sizova A."/>
            <person name="Solomentsev V."/>
            <person name="Bogun A."/>
        </authorList>
    </citation>
    <scope>NUCLEOTIDE SEQUENCE</scope>
    <source>
        <strain evidence="2">SCPM-O-B-8025</strain>
    </source>
</reference>
<dbReference type="SUPFAM" id="SSF51126">
    <property type="entry name" value="Pectin lyase-like"/>
    <property type="match status" value="1"/>
</dbReference>
<dbReference type="InterPro" id="IPR005546">
    <property type="entry name" value="Autotransporte_beta"/>
</dbReference>
<protein>
    <submittedName>
        <fullName evidence="2">Autotransporter outer membrane beta-barrel domain-containing protein</fullName>
    </submittedName>
</protein>
<evidence type="ECO:0000313" key="2">
    <source>
        <dbReference type="EMBL" id="NIL27716.1"/>
    </source>
</evidence>
<dbReference type="InterPro" id="IPR012332">
    <property type="entry name" value="Autotransporter_pectin_lyase_C"/>
</dbReference>
<dbReference type="Pfam" id="PF03797">
    <property type="entry name" value="Autotransporter"/>
    <property type="match status" value="1"/>
</dbReference>
<sequence>MKNKISSQTIAQTNITKSQKNGLSGINKTPIALCMTTAILMLGHPSAMAENHYRVTIDKDTVLNAHDRAVEVTLGERVDLTLYDGAEIRSTKIKPANTVALHNSAAKHIKVQGGILLLGDKSSAEDILITSGGVVVSDTSIVTDIRIQLDALDPSIKPILSLSENANAHNTEVREGGHLLVKGYSISGNKGVTLENTQVVGKLSLQSDVTLEGKTEFLPTSVLETKGHGIRNNGELIFGGNDDTNINAIIDGLGSLSKEGRTTLTLFGERDDKSPDFSYSGDTNINDGTLKLSNAQFLKSKINGQQDTQLILENTTLTTTIQGGNLLIGENSVWNMTGNSNISDLVISQTSTINLSPTGIGNKLVINGDYISKYGTLLFQTKLEGDNSITDHILIKGNTAGHTRIRIVNSHGNGAETKVGIPLIEVLGISDGVFEQLGRSKAGAFEYKLGRGEGDRNKNWYLRSRFADYDAGNKELADAKPDNNTPQDQKPSGYELFNFIVNNGLKIVDDYTTSSKEPENILNHDTPQSTDTKSYVEDSNIIDVNELTILADHPIENVDQTKLITNKIKTNSPLLNTAELTVGPHYPDENMDAVNTTAVNDQNGTISAPPVVSATVGVPTVVVPTAAKSVSSAPVSQPQVYAPENGSYIANIVMARNMFNTRLEDRTGSYQYKDAISGQWQTTSMWMHTQGGKNNFGQAIEQLDVHGKYYSVQLGMDIIQAGNGRIGMLAGLGRATNHSRSNVTGYYANGAVSGYNLGVYASWLPDQQDNTGFYFDTLAQYSWFNNTVNGQEQAEDKYKSSGFTTSIESGYTFKMATTSQLSYFIQPNAQMTLQGIQTQTHKTAYGESISDGNKGHLVTRIGAKTYLQAIDGVESQFTPFFAINWRHQNQNTGAIISGQRVESKSKNSTEFQIGVESKIEQQLHVWATIDYQMGRYNDKNANAVAGIKYHF</sequence>
<dbReference type="InterPro" id="IPR006315">
    <property type="entry name" value="OM_autotransptr_brl_dom"/>
</dbReference>
<dbReference type="Pfam" id="PF18883">
    <property type="entry name" value="AC_1"/>
    <property type="match status" value="1"/>
</dbReference>
<dbReference type="NCBIfam" id="TIGR01414">
    <property type="entry name" value="autotrans_barl"/>
    <property type="match status" value="1"/>
</dbReference>
<dbReference type="InterPro" id="IPR036709">
    <property type="entry name" value="Autotransporte_beta_dom_sf"/>
</dbReference>
<dbReference type="SUPFAM" id="SSF103515">
    <property type="entry name" value="Autotransporter"/>
    <property type="match status" value="1"/>
</dbReference>
<comment type="caution">
    <text evidence="2">The sequence shown here is derived from an EMBL/GenBank/DDBJ whole genome shotgun (WGS) entry which is preliminary data.</text>
</comment>
<name>A0AA90YAV8_9GAMM</name>
<dbReference type="PANTHER" id="PTHR12338:SF5">
    <property type="entry name" value="ANTIGEN 43-RELATED"/>
    <property type="match status" value="1"/>
</dbReference>
<dbReference type="GO" id="GO:0019867">
    <property type="term" value="C:outer membrane"/>
    <property type="evidence" value="ECO:0007669"/>
    <property type="project" value="InterPro"/>
</dbReference>
<dbReference type="InterPro" id="IPR043990">
    <property type="entry name" value="AC_1"/>
</dbReference>
<gene>
    <name evidence="2" type="ORF">HB980_14325</name>
</gene>
<dbReference type="PANTHER" id="PTHR12338">
    <property type="entry name" value="AUTOTRANSPORTER"/>
    <property type="match status" value="1"/>
</dbReference>
<dbReference type="Proteomes" id="UP000698240">
    <property type="component" value="Unassembled WGS sequence"/>
</dbReference>